<dbReference type="HAMAP" id="MF_00313">
    <property type="entry name" value="Glutaminase"/>
    <property type="match status" value="1"/>
</dbReference>
<comment type="catalytic activity">
    <reaction evidence="5">
        <text>L-glutamine + H2O = L-glutamate + NH4(+)</text>
        <dbReference type="Rhea" id="RHEA:15889"/>
        <dbReference type="ChEBI" id="CHEBI:15377"/>
        <dbReference type="ChEBI" id="CHEBI:28938"/>
        <dbReference type="ChEBI" id="CHEBI:29985"/>
        <dbReference type="ChEBI" id="CHEBI:58359"/>
        <dbReference type="EC" id="3.5.1.2"/>
    </reaction>
</comment>
<dbReference type="PANTHER" id="PTHR12544">
    <property type="entry name" value="GLUTAMINASE"/>
    <property type="match status" value="1"/>
</dbReference>
<keyword evidence="4" id="KW-0378">Hydrolase</keyword>
<evidence type="ECO:0000256" key="5">
    <source>
        <dbReference type="ARBA" id="ARBA00049534"/>
    </source>
</evidence>
<comment type="similarity">
    <text evidence="1">Belongs to the glutaminase family.</text>
</comment>
<reference evidence="6" key="1">
    <citation type="submission" date="2020-05" db="EMBL/GenBank/DDBJ databases">
        <authorList>
            <person name="Chiriac C."/>
            <person name="Salcher M."/>
            <person name="Ghai R."/>
            <person name="Kavagutti S V."/>
        </authorList>
    </citation>
    <scope>NUCLEOTIDE SEQUENCE</scope>
</reference>
<organism evidence="6">
    <name type="scientific">freshwater metagenome</name>
    <dbReference type="NCBI Taxonomy" id="449393"/>
    <lineage>
        <taxon>unclassified sequences</taxon>
        <taxon>metagenomes</taxon>
        <taxon>ecological metagenomes</taxon>
    </lineage>
</organism>
<dbReference type="FunFam" id="3.40.710.10:FF:000005">
    <property type="entry name" value="Glutaminase"/>
    <property type="match status" value="1"/>
</dbReference>
<evidence type="ECO:0000256" key="3">
    <source>
        <dbReference type="ARBA" id="ARBA00012918"/>
    </source>
</evidence>
<evidence type="ECO:0000256" key="2">
    <source>
        <dbReference type="ARBA" id="ARBA00011881"/>
    </source>
</evidence>
<dbReference type="PANTHER" id="PTHR12544:SF29">
    <property type="entry name" value="GLUTAMINASE"/>
    <property type="match status" value="1"/>
</dbReference>
<dbReference type="InterPro" id="IPR015868">
    <property type="entry name" value="Glutaminase"/>
</dbReference>
<dbReference type="EC" id="3.5.1.2" evidence="3"/>
<name>A0A6J7I8L7_9ZZZZ</name>
<dbReference type="Gene3D" id="3.40.710.10">
    <property type="entry name" value="DD-peptidase/beta-lactamase superfamily"/>
    <property type="match status" value="1"/>
</dbReference>
<comment type="subunit">
    <text evidence="2">Homotetramer.</text>
</comment>
<evidence type="ECO:0000256" key="4">
    <source>
        <dbReference type="ARBA" id="ARBA00022801"/>
    </source>
</evidence>
<dbReference type="Pfam" id="PF04960">
    <property type="entry name" value="Glutaminase"/>
    <property type="match status" value="1"/>
</dbReference>
<dbReference type="SUPFAM" id="SSF56601">
    <property type="entry name" value="beta-lactamase/transpeptidase-like"/>
    <property type="match status" value="1"/>
</dbReference>
<accession>A0A6J7I8L7</accession>
<protein>
    <recommendedName>
        <fullName evidence="3">glutaminase</fullName>
        <ecNumber evidence="3">3.5.1.2</ecNumber>
    </recommendedName>
</protein>
<gene>
    <name evidence="6" type="ORF">UFOPK3564_02153</name>
</gene>
<sequence>MPSAAIRAQLQDRLEDLHARHAASGHDGVEKVYDERRGMYPPEEAGDELDRLAIAITTVDGETFAVGDHDVPFSLQSMSKVFSYALALGRHDSDELADTVGVEPSGDAFNSITFDERHHRPFNPMVNAGALATTSLAAGDTPEERLDAILGVMRACAGDQGLHADEETAAAELRAADHNRATAYLMRAEGMIEGDVEELLGLYLRQCSVHVTCSTLSTMAATLANGCVHPTTGDRAVPADRVRDLLSVMYTCGMYDSTGEWAYDVGLPAKSGVSGGILVVVPGKMGIGVWSPGLDAYGNSARGVAICEEISKKLGLHLFATDDEDRLTVEATGD</sequence>
<dbReference type="EMBL" id="CAFBMK010000138">
    <property type="protein sequence ID" value="CAB4926972.1"/>
    <property type="molecule type" value="Genomic_DNA"/>
</dbReference>
<dbReference type="GO" id="GO:0006543">
    <property type="term" value="P:L-glutamine catabolic process"/>
    <property type="evidence" value="ECO:0007669"/>
    <property type="project" value="TreeGrafter"/>
</dbReference>
<dbReference type="InterPro" id="IPR012338">
    <property type="entry name" value="Beta-lactam/transpept-like"/>
</dbReference>
<dbReference type="GO" id="GO:0006537">
    <property type="term" value="P:glutamate biosynthetic process"/>
    <property type="evidence" value="ECO:0007669"/>
    <property type="project" value="TreeGrafter"/>
</dbReference>
<dbReference type="NCBIfam" id="TIGR03814">
    <property type="entry name" value="Gln_ase"/>
    <property type="match status" value="1"/>
</dbReference>
<dbReference type="GO" id="GO:0004359">
    <property type="term" value="F:glutaminase activity"/>
    <property type="evidence" value="ECO:0007669"/>
    <property type="project" value="UniProtKB-EC"/>
</dbReference>
<dbReference type="AlphaFoldDB" id="A0A6J7I8L7"/>
<evidence type="ECO:0000313" key="6">
    <source>
        <dbReference type="EMBL" id="CAB4926972.1"/>
    </source>
</evidence>
<evidence type="ECO:0000256" key="1">
    <source>
        <dbReference type="ARBA" id="ARBA00011076"/>
    </source>
</evidence>
<proteinExistence type="inferred from homology"/>